<reference evidence="2 3" key="1">
    <citation type="submission" date="2016-03" db="EMBL/GenBank/DDBJ databases">
        <title>Mechanisms controlling the formation of the plant cell surface in tip-growing cells are functionally conserved among land plants.</title>
        <authorList>
            <person name="Honkanen S."/>
            <person name="Jones V.A."/>
            <person name="Morieri G."/>
            <person name="Champion C."/>
            <person name="Hetherington A.J."/>
            <person name="Kelly S."/>
            <person name="Saint-Marcoux D."/>
            <person name="Proust H."/>
            <person name="Prescott H."/>
            <person name="Dolan L."/>
        </authorList>
    </citation>
    <scope>NUCLEOTIDE SEQUENCE [LARGE SCALE GENOMIC DNA]</scope>
    <source>
        <strain evidence="3">cv. Tak-1 and cv. Tak-2</strain>
        <tissue evidence="2">Whole gametophyte</tissue>
    </source>
</reference>
<evidence type="ECO:0000313" key="3">
    <source>
        <dbReference type="Proteomes" id="UP000077202"/>
    </source>
</evidence>
<sequence length="304" mass="33355">MDSSISRCFLLPVWWGPGAGGHRHDALQKSLVLSHSRNGPSARLVIWRNYLGFDDSVSRTKPGDLIRAHHAKRQVSEVDEIENENQSFLGTLLGKALASYLSSQLEDCGNVKVHIAGSNQDIFRGEVKKVKISAKQAVYKGISISDVDMSATSIRVKLGRKRLLQDPVQVKASITIGEEDFKLSLESPLLFQYLEEFLPRRFSTAKSLSEVEVVLQDGVLLLSLDKQGKEIGQKGLSDSSSAVALTLKVKDGGQSILVSNVKERESSGNYTVANKFSVGSETNIRELRVADSMILIEGDFLITP</sequence>
<reference evidence="1" key="2">
    <citation type="journal article" date="2019" name="Curr. Biol.">
        <title>Chromatin organization in early land plants reveals an ancestral association between H3K27me3, transposons, and constitutive heterochromatin.</title>
        <authorList>
            <person name="Montgomery S.A."/>
            <person name="Tanizawa Y."/>
            <person name="Galik B."/>
            <person name="Wang N."/>
            <person name="Ito T."/>
            <person name="Mochizuki T."/>
            <person name="Akimcheva S."/>
            <person name="Bowman J."/>
            <person name="Cognat V."/>
            <person name="Drouard L."/>
            <person name="Ekker H."/>
            <person name="Houng S."/>
            <person name="Kohchi T."/>
            <person name="Lin S."/>
            <person name="Liu L.D."/>
            <person name="Nakamura Y."/>
            <person name="Valeeva L.R."/>
            <person name="Shakirov E.V."/>
            <person name="Shippen D.E."/>
            <person name="Wei W."/>
            <person name="Yagura M."/>
            <person name="Yamaoka S."/>
            <person name="Yamato K.T."/>
            <person name="Liu C."/>
            <person name="Berger F."/>
        </authorList>
    </citation>
    <scope>NUCLEOTIDE SEQUENCE [LARGE SCALE GENOMIC DNA]</scope>
    <source>
        <strain evidence="1">Tak-1</strain>
    </source>
</reference>
<proteinExistence type="predicted"/>
<gene>
    <name evidence="2" type="ORF">AXG93_1587s1020</name>
    <name evidence="1" type="ORF">Mp_4g19550</name>
</gene>
<dbReference type="EMBL" id="AP019869">
    <property type="protein sequence ID" value="BBN09407.1"/>
    <property type="molecule type" value="Genomic_DNA"/>
</dbReference>
<reference evidence="4" key="3">
    <citation type="journal article" date="2020" name="Curr. Biol.">
        <title>Chromatin organization in early land plants reveals an ancestral association between H3K27me3, transposons, and constitutive heterochromatin.</title>
        <authorList>
            <person name="Montgomery S.A."/>
            <person name="Tanizawa Y."/>
            <person name="Galik B."/>
            <person name="Wang N."/>
            <person name="Ito T."/>
            <person name="Mochizuki T."/>
            <person name="Akimcheva S."/>
            <person name="Bowman J.L."/>
            <person name="Cognat V."/>
            <person name="Marechal-Drouard L."/>
            <person name="Ekker H."/>
            <person name="Hong S.F."/>
            <person name="Kohchi T."/>
            <person name="Lin S.S."/>
            <person name="Liu L.D."/>
            <person name="Nakamura Y."/>
            <person name="Valeeva L.R."/>
            <person name="Shakirov E.V."/>
            <person name="Shippen D.E."/>
            <person name="Wei W.L."/>
            <person name="Yagura M."/>
            <person name="Yamaoka S."/>
            <person name="Yamato K.T."/>
            <person name="Liu C."/>
            <person name="Berger F."/>
        </authorList>
    </citation>
    <scope>NUCLEOTIDE SEQUENCE [LARGE SCALE GENOMIC DNA]</scope>
    <source>
        <strain evidence="4">Tak-1</strain>
    </source>
</reference>
<dbReference type="Proteomes" id="UP000077202">
    <property type="component" value="Unassembled WGS sequence"/>
</dbReference>
<name>A0A176WQI1_MARPO</name>
<dbReference type="AlphaFoldDB" id="A0A176WQI1"/>
<keyword evidence="3" id="KW-1185">Reference proteome</keyword>
<dbReference type="InterPro" id="IPR021373">
    <property type="entry name" value="DUF2993"/>
</dbReference>
<dbReference type="EMBL" id="LVLJ01000305">
    <property type="protein sequence ID" value="OAE34871.1"/>
    <property type="molecule type" value="Genomic_DNA"/>
</dbReference>
<evidence type="ECO:0000313" key="2">
    <source>
        <dbReference type="EMBL" id="OAE34871.1"/>
    </source>
</evidence>
<evidence type="ECO:0000313" key="1">
    <source>
        <dbReference type="EMBL" id="BBN09407.1"/>
    </source>
</evidence>
<dbReference type="Proteomes" id="UP001162541">
    <property type="component" value="Chromosome 4"/>
</dbReference>
<evidence type="ECO:0000313" key="4">
    <source>
        <dbReference type="Proteomes" id="UP001162541"/>
    </source>
</evidence>
<organism evidence="2 3">
    <name type="scientific">Marchantia polymorpha subsp. ruderalis</name>
    <dbReference type="NCBI Taxonomy" id="1480154"/>
    <lineage>
        <taxon>Eukaryota</taxon>
        <taxon>Viridiplantae</taxon>
        <taxon>Streptophyta</taxon>
        <taxon>Embryophyta</taxon>
        <taxon>Marchantiophyta</taxon>
        <taxon>Marchantiopsida</taxon>
        <taxon>Marchantiidae</taxon>
        <taxon>Marchantiales</taxon>
        <taxon>Marchantiaceae</taxon>
        <taxon>Marchantia</taxon>
    </lineage>
</organism>
<accession>A0A176WQI1</accession>
<dbReference type="Pfam" id="PF11209">
    <property type="entry name" value="LmeA"/>
    <property type="match status" value="1"/>
</dbReference>
<protein>
    <submittedName>
        <fullName evidence="2">Uncharacterized protein</fullName>
    </submittedName>
</protein>